<evidence type="ECO:0000313" key="4">
    <source>
        <dbReference type="Proteomes" id="UP000619761"/>
    </source>
</evidence>
<accession>A0ABQ3B7P1</accession>
<keyword evidence="2" id="KW-0560">Oxidoreductase</keyword>
<evidence type="ECO:0000256" key="2">
    <source>
        <dbReference type="ARBA" id="ARBA00023002"/>
    </source>
</evidence>
<organism evidence="3 4">
    <name type="scientific">Cellvibrio zantedeschiae</name>
    <dbReference type="NCBI Taxonomy" id="1237077"/>
    <lineage>
        <taxon>Bacteria</taxon>
        <taxon>Pseudomonadati</taxon>
        <taxon>Pseudomonadota</taxon>
        <taxon>Gammaproteobacteria</taxon>
        <taxon>Cellvibrionales</taxon>
        <taxon>Cellvibrionaceae</taxon>
        <taxon>Cellvibrio</taxon>
    </lineage>
</organism>
<dbReference type="PANTHER" id="PTHR11091">
    <property type="entry name" value="OXIDOREDUCTASE-RELATED"/>
    <property type="match status" value="1"/>
</dbReference>
<reference evidence="4" key="1">
    <citation type="journal article" date="2019" name="Int. J. Syst. Evol. Microbiol.">
        <title>The Global Catalogue of Microorganisms (GCM) 10K type strain sequencing project: providing services to taxonomists for standard genome sequencing and annotation.</title>
        <authorList>
            <consortium name="The Broad Institute Genomics Platform"/>
            <consortium name="The Broad Institute Genome Sequencing Center for Infectious Disease"/>
            <person name="Wu L."/>
            <person name="Ma J."/>
        </authorList>
    </citation>
    <scope>NUCLEOTIDE SEQUENCE [LARGE SCALE GENOMIC DNA]</scope>
    <source>
        <strain evidence="4">KCTC 32239</strain>
    </source>
</reference>
<name>A0ABQ3B7P1_9GAMM</name>
<dbReference type="PANTHER" id="PTHR11091:SF0">
    <property type="entry name" value="MALATE DEHYDROGENASE"/>
    <property type="match status" value="1"/>
</dbReference>
<sequence length="339" mass="36422">MTDILRVPYETLCEAVKQALYKAGVSLEQADLESSIMAEADLLEVPSHGVRMLPGLLSALAEKRATLRPQFSIVRELGAICVLDCDNGPGRYASAQAMDAAIQRARNFGVGVCLAKNTTHWGRAHAYASRAAQAGFIGMCTTNAIPTMAIAGAKKRVIGNNPLAIGIPNENASEPIVLDMAMSQAAVGKVGTWLREGKSAPDNWGIDINGNPTSDTKEILKGAVTPMGEHKGAGLALMFELLTAALAGSAFTYEILARDTSGIDSASSKIFIALNVEAFIERKEFNSRVKDFLSYLDREASPFQYPSERGWQARDKNLIEGVPLHKEIVEQLAGVGIRF</sequence>
<dbReference type="InterPro" id="IPR043143">
    <property type="entry name" value="Mal/L-sulf/L-lact_DH-like_NADP"/>
</dbReference>
<dbReference type="InterPro" id="IPR036111">
    <property type="entry name" value="Mal/L-sulfo/L-lacto_DH-like_sf"/>
</dbReference>
<comment type="caution">
    <text evidence="3">The sequence shown here is derived from an EMBL/GenBank/DDBJ whole genome shotgun (WGS) entry which is preliminary data.</text>
</comment>
<dbReference type="Gene3D" id="3.30.1370.60">
    <property type="entry name" value="Hypothetical oxidoreductase yiak, domain 2"/>
    <property type="match status" value="1"/>
</dbReference>
<protein>
    <submittedName>
        <fullName evidence="3">Dehydrogenase</fullName>
    </submittedName>
</protein>
<comment type="similarity">
    <text evidence="1">Belongs to the LDH2/MDH2 oxidoreductase family.</text>
</comment>
<dbReference type="EMBL" id="BMYZ01000003">
    <property type="protein sequence ID" value="GGY82905.1"/>
    <property type="molecule type" value="Genomic_DNA"/>
</dbReference>
<gene>
    <name evidence="3" type="ORF">GCM10011613_29690</name>
</gene>
<dbReference type="Pfam" id="PF02615">
    <property type="entry name" value="Ldh_2"/>
    <property type="match status" value="1"/>
</dbReference>
<evidence type="ECO:0000313" key="3">
    <source>
        <dbReference type="EMBL" id="GGY82905.1"/>
    </source>
</evidence>
<dbReference type="InterPro" id="IPR043144">
    <property type="entry name" value="Mal/L-sulf/L-lact_DH-like_ah"/>
</dbReference>
<dbReference type="InterPro" id="IPR003767">
    <property type="entry name" value="Malate/L-lactate_DH-like"/>
</dbReference>
<keyword evidence="4" id="KW-1185">Reference proteome</keyword>
<dbReference type="Gene3D" id="1.10.1530.10">
    <property type="match status" value="1"/>
</dbReference>
<proteinExistence type="inferred from homology"/>
<dbReference type="SUPFAM" id="SSF89733">
    <property type="entry name" value="L-sulfolactate dehydrogenase-like"/>
    <property type="match status" value="1"/>
</dbReference>
<dbReference type="Proteomes" id="UP000619761">
    <property type="component" value="Unassembled WGS sequence"/>
</dbReference>
<evidence type="ECO:0000256" key="1">
    <source>
        <dbReference type="ARBA" id="ARBA00006056"/>
    </source>
</evidence>
<dbReference type="RefSeq" id="WP_189420027.1">
    <property type="nucleotide sequence ID" value="NZ_BMYZ01000003.1"/>
</dbReference>